<evidence type="ECO:0000256" key="1">
    <source>
        <dbReference type="SAM" id="Phobius"/>
    </source>
</evidence>
<dbReference type="RefSeq" id="WP_260762382.1">
    <property type="nucleotide sequence ID" value="NZ_CP045921.1"/>
</dbReference>
<keyword evidence="3" id="KW-1185">Reference proteome</keyword>
<dbReference type="EMBL" id="CP045921">
    <property type="protein sequence ID" value="QHN42842.1"/>
    <property type="molecule type" value="Genomic_DNA"/>
</dbReference>
<dbReference type="KEGG" id="mama:GII36_03180"/>
<keyword evidence="1" id="KW-1133">Transmembrane helix</keyword>
<evidence type="ECO:0000313" key="2">
    <source>
        <dbReference type="EMBL" id="QHN42842.1"/>
    </source>
</evidence>
<feature type="transmembrane region" description="Helical" evidence="1">
    <location>
        <begin position="55"/>
        <end position="77"/>
    </location>
</feature>
<evidence type="ECO:0000313" key="3">
    <source>
        <dbReference type="Proteomes" id="UP001059824"/>
    </source>
</evidence>
<organism evidence="2 3">
    <name type="scientific">Candidatus Mycosynbacter amalyticus</name>
    <dbReference type="NCBI Taxonomy" id="2665156"/>
    <lineage>
        <taxon>Bacteria</taxon>
        <taxon>Candidatus Saccharimonadota</taxon>
        <taxon>Candidatus Saccharimonadota incertae sedis</taxon>
        <taxon>Candidatus Mycosynbacter</taxon>
    </lineage>
</organism>
<keyword evidence="1" id="KW-0812">Transmembrane</keyword>
<gene>
    <name evidence="2" type="ORF">GII36_03180</name>
</gene>
<feature type="transmembrane region" description="Helical" evidence="1">
    <location>
        <begin position="32"/>
        <end position="49"/>
    </location>
</feature>
<protein>
    <submittedName>
        <fullName evidence="2">Uncharacterized protein</fullName>
    </submittedName>
</protein>
<keyword evidence="1" id="KW-0472">Membrane</keyword>
<name>A0A857MMP8_9BACT</name>
<accession>A0A857MMP8</accession>
<dbReference type="Proteomes" id="UP001059824">
    <property type="component" value="Chromosome"/>
</dbReference>
<proteinExistence type="predicted"/>
<reference evidence="2" key="1">
    <citation type="journal article" date="2021" name="Nat. Microbiol.">
        <title>Cocultivation of an ultrasmall environmental parasitic bacterium with lytic ability against bacteria associated with wastewater foams.</title>
        <authorList>
            <person name="Batinovic S."/>
            <person name="Rose J.J.A."/>
            <person name="Ratcliffe J."/>
            <person name="Seviour R.J."/>
            <person name="Petrovski S."/>
        </authorList>
    </citation>
    <scope>NUCLEOTIDE SEQUENCE</scope>
    <source>
        <strain evidence="2">JR1</strain>
    </source>
</reference>
<sequence length="110" mass="11992">MATQKSNKARTYARNRPVVSRKGLENVFEPDGVYLFKLVVVTLAGLMWLRLADPVMIGGVLPVGAFPAGAVIALVLIAWLEHAQFNRKILYAVLVVVTIIGFFLNAGIVI</sequence>
<feature type="transmembrane region" description="Helical" evidence="1">
    <location>
        <begin position="89"/>
        <end position="109"/>
    </location>
</feature>
<dbReference type="AlphaFoldDB" id="A0A857MMP8"/>